<dbReference type="NCBIfam" id="TIGR00671">
    <property type="entry name" value="baf"/>
    <property type="match status" value="1"/>
</dbReference>
<feature type="binding site" evidence="16">
    <location>
        <position position="184"/>
    </location>
    <ligand>
        <name>substrate</name>
    </ligand>
</feature>
<keyword evidence="10 16" id="KW-0418">Kinase</keyword>
<dbReference type="InterPro" id="IPR043129">
    <property type="entry name" value="ATPase_NBD"/>
</dbReference>
<evidence type="ECO:0000256" key="2">
    <source>
        <dbReference type="ARBA" id="ARBA00001958"/>
    </source>
</evidence>
<evidence type="ECO:0000256" key="13">
    <source>
        <dbReference type="ARBA" id="ARBA00022993"/>
    </source>
</evidence>
<comment type="function">
    <text evidence="16">Catalyzes the phosphorylation of pantothenate (Pan), the first step in CoA biosynthesis.</text>
</comment>
<comment type="caution">
    <text evidence="17">The sequence shown here is derived from an EMBL/GenBank/DDBJ whole genome shotgun (WGS) entry which is preliminary data.</text>
</comment>
<name>A0ABS7DRI3_9FIRM</name>
<dbReference type="Proteomes" id="UP000719942">
    <property type="component" value="Unassembled WGS sequence"/>
</dbReference>
<comment type="catalytic activity">
    <reaction evidence="1 16">
        <text>(R)-pantothenate + ATP = (R)-4'-phosphopantothenate + ADP + H(+)</text>
        <dbReference type="Rhea" id="RHEA:16373"/>
        <dbReference type="ChEBI" id="CHEBI:10986"/>
        <dbReference type="ChEBI" id="CHEBI:15378"/>
        <dbReference type="ChEBI" id="CHEBI:29032"/>
        <dbReference type="ChEBI" id="CHEBI:30616"/>
        <dbReference type="ChEBI" id="CHEBI:456216"/>
        <dbReference type="EC" id="2.7.1.33"/>
    </reaction>
</comment>
<dbReference type="NCBIfam" id="NF009855">
    <property type="entry name" value="PRK13321.1"/>
    <property type="match status" value="1"/>
</dbReference>
<keyword evidence="11 16" id="KW-0067">ATP-binding</keyword>
<dbReference type="InterPro" id="IPR004619">
    <property type="entry name" value="Type_III_PanK"/>
</dbReference>
<dbReference type="GO" id="GO:0016301">
    <property type="term" value="F:kinase activity"/>
    <property type="evidence" value="ECO:0007669"/>
    <property type="project" value="UniProtKB-KW"/>
</dbReference>
<dbReference type="Pfam" id="PF03309">
    <property type="entry name" value="Pan_kinase"/>
    <property type="match status" value="1"/>
</dbReference>
<evidence type="ECO:0000256" key="5">
    <source>
        <dbReference type="ARBA" id="ARBA00011738"/>
    </source>
</evidence>
<dbReference type="Gene3D" id="3.30.420.40">
    <property type="match status" value="2"/>
</dbReference>
<feature type="active site" description="Proton acceptor" evidence="16">
    <location>
        <position position="109"/>
    </location>
</feature>
<keyword evidence="12 16" id="KW-0630">Potassium</keyword>
<comment type="similarity">
    <text evidence="14 16">Belongs to the type III pantothenate kinase family.</text>
</comment>
<evidence type="ECO:0000256" key="16">
    <source>
        <dbReference type="HAMAP-Rule" id="MF_01274"/>
    </source>
</evidence>
<evidence type="ECO:0000313" key="18">
    <source>
        <dbReference type="Proteomes" id="UP000719942"/>
    </source>
</evidence>
<dbReference type="RefSeq" id="WP_219966036.1">
    <property type="nucleotide sequence ID" value="NZ_JAGFNZ010000005.1"/>
</dbReference>
<organism evidence="17 18">
    <name type="scientific">Caproiciproducens faecalis</name>
    <dbReference type="NCBI Taxonomy" id="2820301"/>
    <lineage>
        <taxon>Bacteria</taxon>
        <taxon>Bacillati</taxon>
        <taxon>Bacillota</taxon>
        <taxon>Clostridia</taxon>
        <taxon>Eubacteriales</taxon>
        <taxon>Acutalibacteraceae</taxon>
        <taxon>Caproiciproducens</taxon>
    </lineage>
</organism>
<reference evidence="17 18" key="1">
    <citation type="submission" date="2021-03" db="EMBL/GenBank/DDBJ databases">
        <title>Caproiciproducens sp. nov. isolated from feces of cow.</title>
        <authorList>
            <person name="Choi J.-Y."/>
        </authorList>
    </citation>
    <scope>NUCLEOTIDE SEQUENCE [LARGE SCALE GENOMIC DNA]</scope>
    <source>
        <strain evidence="17 18">AGMB10547</strain>
    </source>
</reference>
<feature type="binding site" evidence="16">
    <location>
        <begin position="107"/>
        <end position="110"/>
    </location>
    <ligand>
        <name>substrate</name>
    </ligand>
</feature>
<evidence type="ECO:0000256" key="8">
    <source>
        <dbReference type="ARBA" id="ARBA00022679"/>
    </source>
</evidence>
<comment type="subunit">
    <text evidence="5 16">Homodimer.</text>
</comment>
<comment type="subcellular location">
    <subcellularLocation>
        <location evidence="3 16">Cytoplasm</location>
    </subcellularLocation>
</comment>
<evidence type="ECO:0000313" key="17">
    <source>
        <dbReference type="EMBL" id="MBW7573632.1"/>
    </source>
</evidence>
<comment type="caution">
    <text evidence="16">Lacks conserved residue(s) required for the propagation of feature annotation.</text>
</comment>
<evidence type="ECO:0000256" key="6">
    <source>
        <dbReference type="ARBA" id="ARBA00012102"/>
    </source>
</evidence>
<gene>
    <name evidence="16" type="primary">coaX</name>
    <name evidence="17" type="ORF">J5W02_12505</name>
</gene>
<keyword evidence="16" id="KW-0479">Metal-binding</keyword>
<comment type="cofactor">
    <cofactor evidence="16">
        <name>NH4(+)</name>
        <dbReference type="ChEBI" id="CHEBI:28938"/>
    </cofactor>
    <cofactor evidence="16">
        <name>K(+)</name>
        <dbReference type="ChEBI" id="CHEBI:29103"/>
    </cofactor>
    <text evidence="16">A monovalent cation. Ammonium or potassium.</text>
</comment>
<dbReference type="PANTHER" id="PTHR34265:SF1">
    <property type="entry name" value="TYPE III PANTOTHENATE KINASE"/>
    <property type="match status" value="1"/>
</dbReference>
<dbReference type="CDD" id="cd24015">
    <property type="entry name" value="ASKHA_NBD_PanK-III"/>
    <property type="match status" value="1"/>
</dbReference>
<evidence type="ECO:0000256" key="3">
    <source>
        <dbReference type="ARBA" id="ARBA00004496"/>
    </source>
</evidence>
<evidence type="ECO:0000256" key="12">
    <source>
        <dbReference type="ARBA" id="ARBA00022958"/>
    </source>
</evidence>
<dbReference type="PANTHER" id="PTHR34265">
    <property type="entry name" value="TYPE III PANTOTHENATE KINASE"/>
    <property type="match status" value="1"/>
</dbReference>
<feature type="binding site" evidence="16">
    <location>
        <position position="132"/>
    </location>
    <ligand>
        <name>ATP</name>
        <dbReference type="ChEBI" id="CHEBI:30616"/>
    </ligand>
</feature>
<proteinExistence type="inferred from homology"/>
<evidence type="ECO:0000256" key="9">
    <source>
        <dbReference type="ARBA" id="ARBA00022741"/>
    </source>
</evidence>
<keyword evidence="7 16" id="KW-0963">Cytoplasm</keyword>
<evidence type="ECO:0000256" key="7">
    <source>
        <dbReference type="ARBA" id="ARBA00022490"/>
    </source>
</evidence>
<evidence type="ECO:0000256" key="1">
    <source>
        <dbReference type="ARBA" id="ARBA00001206"/>
    </source>
</evidence>
<accession>A0ABS7DRI3</accession>
<dbReference type="EMBL" id="JAGFNZ010000005">
    <property type="protein sequence ID" value="MBW7573632.1"/>
    <property type="molecule type" value="Genomic_DNA"/>
</dbReference>
<evidence type="ECO:0000256" key="15">
    <source>
        <dbReference type="ARBA" id="ARBA00040883"/>
    </source>
</evidence>
<comment type="cofactor">
    <cofactor evidence="2">
        <name>K(+)</name>
        <dbReference type="ChEBI" id="CHEBI:29103"/>
    </cofactor>
</comment>
<feature type="binding site" evidence="16">
    <location>
        <begin position="6"/>
        <end position="13"/>
    </location>
    <ligand>
        <name>ATP</name>
        <dbReference type="ChEBI" id="CHEBI:30616"/>
    </ligand>
</feature>
<evidence type="ECO:0000256" key="11">
    <source>
        <dbReference type="ARBA" id="ARBA00022840"/>
    </source>
</evidence>
<protein>
    <recommendedName>
        <fullName evidence="15 16">Type III pantothenate kinase</fullName>
        <ecNumber evidence="6 16">2.7.1.33</ecNumber>
    </recommendedName>
    <alternativeName>
        <fullName evidence="16">PanK-III</fullName>
    </alternativeName>
    <alternativeName>
        <fullName evidence="16">Pantothenic acid kinase</fullName>
    </alternativeName>
</protein>
<keyword evidence="8 16" id="KW-0808">Transferase</keyword>
<keyword evidence="18" id="KW-1185">Reference proteome</keyword>
<dbReference type="SUPFAM" id="SSF53067">
    <property type="entry name" value="Actin-like ATPase domain"/>
    <property type="match status" value="2"/>
</dbReference>
<comment type="pathway">
    <text evidence="4 16">Cofactor biosynthesis; coenzyme A biosynthesis; CoA from (R)-pantothenate: step 1/5.</text>
</comment>
<evidence type="ECO:0000256" key="4">
    <source>
        <dbReference type="ARBA" id="ARBA00005225"/>
    </source>
</evidence>
<dbReference type="HAMAP" id="MF_01274">
    <property type="entry name" value="Pantothen_kinase_3"/>
    <property type="match status" value="1"/>
</dbReference>
<evidence type="ECO:0000256" key="14">
    <source>
        <dbReference type="ARBA" id="ARBA00038036"/>
    </source>
</evidence>
<keyword evidence="9 16" id="KW-0547">Nucleotide-binding</keyword>
<sequence length="255" mass="27575">MILAIDVGNTNTVLGCMDDDKIHFTARFATDRTKTSDEYAILVQNLFMVNRCTFSKIEGGIISSVVPELSLVLQDAIEKVTGKISLIVGSGVKTGLNILIDNPAQLGSDLVVDAVAAYAEYPKPAIIFDMGTATTLSVLDIRGNYIGGMIMPGVRVAMEALSRETAQLPHISLEAPKRITGTNTVDCMKSGAIFGNAAMLDGVIDRIEEELRQTVTVIATGGLARHIVPYCKRKIILDNDLTLKGLYIIYKKNIK</sequence>
<feature type="binding site" evidence="16">
    <location>
        <position position="129"/>
    </location>
    <ligand>
        <name>K(+)</name>
        <dbReference type="ChEBI" id="CHEBI:29103"/>
    </ligand>
</feature>
<dbReference type="EC" id="2.7.1.33" evidence="6 16"/>
<keyword evidence="13 16" id="KW-0173">Coenzyme A biosynthesis</keyword>
<evidence type="ECO:0000256" key="10">
    <source>
        <dbReference type="ARBA" id="ARBA00022777"/>
    </source>
</evidence>